<dbReference type="EMBL" id="KZ825815">
    <property type="protein sequence ID" value="PYH98115.1"/>
    <property type="molecule type" value="Genomic_DNA"/>
</dbReference>
<feature type="transmembrane region" description="Helical" evidence="7">
    <location>
        <begin position="675"/>
        <end position="694"/>
    </location>
</feature>
<feature type="transmembrane region" description="Helical" evidence="7">
    <location>
        <begin position="813"/>
        <end position="833"/>
    </location>
</feature>
<evidence type="ECO:0000313" key="11">
    <source>
        <dbReference type="Proteomes" id="UP000247810"/>
    </source>
</evidence>
<dbReference type="InterPro" id="IPR010619">
    <property type="entry name" value="ThrE-like_N"/>
</dbReference>
<dbReference type="PANTHER" id="PTHR31082">
    <property type="entry name" value="PHEROMONE-REGULATED MEMBRANE PROTEIN 10"/>
    <property type="match status" value="1"/>
</dbReference>
<organism evidence="10 11">
    <name type="scientific">Aspergillus ellipticus CBS 707.79</name>
    <dbReference type="NCBI Taxonomy" id="1448320"/>
    <lineage>
        <taxon>Eukaryota</taxon>
        <taxon>Fungi</taxon>
        <taxon>Dikarya</taxon>
        <taxon>Ascomycota</taxon>
        <taxon>Pezizomycotina</taxon>
        <taxon>Eurotiomycetes</taxon>
        <taxon>Eurotiomycetidae</taxon>
        <taxon>Eurotiales</taxon>
        <taxon>Aspergillaceae</taxon>
        <taxon>Aspergillus</taxon>
        <taxon>Aspergillus subgen. Circumdati</taxon>
    </lineage>
</organism>
<keyword evidence="4 7" id="KW-0472">Membrane</keyword>
<dbReference type="Pfam" id="PF20174">
    <property type="entry name" value="DUF6540"/>
    <property type="match status" value="1"/>
</dbReference>
<comment type="similarity">
    <text evidence="5">Belongs to the ThrE exporter (TC 2.A.79) family.</text>
</comment>
<feature type="transmembrane region" description="Helical" evidence="7">
    <location>
        <begin position="893"/>
        <end position="918"/>
    </location>
</feature>
<feature type="region of interest" description="Disordered" evidence="6">
    <location>
        <begin position="478"/>
        <end position="499"/>
    </location>
</feature>
<keyword evidence="11" id="KW-1185">Reference proteome</keyword>
<feature type="transmembrane region" description="Helical" evidence="7">
    <location>
        <begin position="769"/>
        <end position="793"/>
    </location>
</feature>
<evidence type="ECO:0000313" key="10">
    <source>
        <dbReference type="EMBL" id="PYH98115.1"/>
    </source>
</evidence>
<protein>
    <submittedName>
        <fullName evidence="10">DUF1212-domain-containing protein</fullName>
    </submittedName>
</protein>
<feature type="region of interest" description="Disordered" evidence="6">
    <location>
        <begin position="382"/>
        <end position="401"/>
    </location>
</feature>
<feature type="transmembrane region" description="Helical" evidence="7">
    <location>
        <begin position="706"/>
        <end position="724"/>
    </location>
</feature>
<dbReference type="OrthoDB" id="413008at2759"/>
<feature type="compositionally biased region" description="Basic and acidic residues" evidence="6">
    <location>
        <begin position="330"/>
        <end position="354"/>
    </location>
</feature>
<evidence type="ECO:0000259" key="9">
    <source>
        <dbReference type="Pfam" id="PF12821"/>
    </source>
</evidence>
<evidence type="ECO:0000256" key="7">
    <source>
        <dbReference type="SAM" id="Phobius"/>
    </source>
</evidence>
<evidence type="ECO:0000256" key="4">
    <source>
        <dbReference type="ARBA" id="ARBA00023136"/>
    </source>
</evidence>
<dbReference type="InterPro" id="IPR051361">
    <property type="entry name" value="ThrE/Ser_Exporter"/>
</dbReference>
<dbReference type="Proteomes" id="UP000247810">
    <property type="component" value="Unassembled WGS sequence"/>
</dbReference>
<reference evidence="10 11" key="1">
    <citation type="submission" date="2018-02" db="EMBL/GenBank/DDBJ databases">
        <title>The genomes of Aspergillus section Nigri reveals drivers in fungal speciation.</title>
        <authorList>
            <consortium name="DOE Joint Genome Institute"/>
            <person name="Vesth T.C."/>
            <person name="Nybo J."/>
            <person name="Theobald S."/>
            <person name="Brandl J."/>
            <person name="Frisvad J.C."/>
            <person name="Nielsen K.F."/>
            <person name="Lyhne E.K."/>
            <person name="Kogle M.E."/>
            <person name="Kuo A."/>
            <person name="Riley R."/>
            <person name="Clum A."/>
            <person name="Nolan M."/>
            <person name="Lipzen A."/>
            <person name="Salamov A."/>
            <person name="Henrissat B."/>
            <person name="Wiebenga A."/>
            <person name="De vries R.P."/>
            <person name="Grigoriev I.V."/>
            <person name="Mortensen U.H."/>
            <person name="Andersen M.R."/>
            <person name="Baker S.E."/>
        </authorList>
    </citation>
    <scope>NUCLEOTIDE SEQUENCE [LARGE SCALE GENOMIC DNA]</scope>
    <source>
        <strain evidence="10 11">CBS 707.79</strain>
    </source>
</reference>
<evidence type="ECO:0000256" key="2">
    <source>
        <dbReference type="ARBA" id="ARBA00022692"/>
    </source>
</evidence>
<sequence>MSYNVYTTAEIGGERNHIAIFIETQPDAPLSAIRGRRYHVVGTILRGMSYDPRDSLDPEEIPGHVPGSKVLVGTITPEDVARFETEICEEIPPPPPQLTLSGKPMNLARRLYRCGDWVREVVSTAVEEGIITPVEGGDAIRGIGAHGGLQPRSSISRSARHAKGRSFAVGAGPPLFQRGWLLLLLLLLLPPPDPRRLAQRPSGGLAARGPPPVYLKKKFPRGGADVAAGARLLDCLPPPSPARLPPVVSVDCLLLLHAPPISRSCTSSGLSILATLSLFKFCPGVFLPAAACSLFLPPPSPPATAVLCRRPSMSSPTDDRYLRPSPGPGTDHESTHDDENLANRSTNNDERPLTREQPAPPGGGNQWGVLFKAIREGTSNLAEKFGRDPDGGDGLDSAWHPEDYGYQEDIEMRDMMGQEELEEQAYAAKLQSVLGSDANDLVSKLGLGETPSRTNTQEENLMGGVLWHLLGHQMGHNREQSLDDGAVPTSTEDGLAPLPSELRKRRKKKWYDEDPTTDKAGKKKIREALLTQKIGSLLTRQRYMLQLCRALMKFGAPTHRLEEYLQMSANVLRVQGQFMYIPSCMIISFDDPLTRTAEVKLIRTVQGLDLGRLGDIHNCYKNVLHGKLSADEALPVIDDILTRKNKFSNPLVLVMLSGLASVAVGPWAFEARPIDMPIIFILGCLLGAMQYVLAPRSALYSNVFEVTVAMATSFLARAFGSIYYSDGTPVFCFSALAESAIALILPGYSVLCSSLELQSHQIVAGSIRLVYTIIYSLFLGYGVTVGITIYGLLDDNATNASSCPARTHNIYGSVYVQEFVFVAVYCAFAAILNQAKWKQLPIMSFMGVAGYVTNYLATQHLSSWFGSTIGAFTIGLCANLYSRVWHGHAAAAIVPGMWTLVSSGLASSGSIISGLAYANAVKNDSVTSETTSSTQDSLGSLGLTMVQTALGITVGLFLSALVVYPGGKRKGGIFNL</sequence>
<dbReference type="Pfam" id="PF12821">
    <property type="entry name" value="ThrE_2"/>
    <property type="match status" value="1"/>
</dbReference>
<proteinExistence type="inferred from homology"/>
<dbReference type="Pfam" id="PF06738">
    <property type="entry name" value="ThrE"/>
    <property type="match status" value="1"/>
</dbReference>
<dbReference type="PANTHER" id="PTHR31082:SF11">
    <property type="entry name" value="DUF1212 DOMAIN MEMBRANE PROTEIN (AFU_ORTHOLOGUE AFUA_5G07620)"/>
    <property type="match status" value="1"/>
</dbReference>
<evidence type="ECO:0000259" key="8">
    <source>
        <dbReference type="Pfam" id="PF06738"/>
    </source>
</evidence>
<feature type="domain" description="Threonine/Serine exporter ThrE" evidence="9">
    <location>
        <begin position="819"/>
        <end position="961"/>
    </location>
</feature>
<gene>
    <name evidence="10" type="ORF">BO71DRAFT_406410</name>
</gene>
<evidence type="ECO:0000256" key="6">
    <source>
        <dbReference type="SAM" id="MobiDB-lite"/>
    </source>
</evidence>
<feature type="domain" description="Threonine/serine exporter-like N-terminal" evidence="8">
    <location>
        <begin position="542"/>
        <end position="789"/>
    </location>
</feature>
<evidence type="ECO:0000256" key="3">
    <source>
        <dbReference type="ARBA" id="ARBA00022989"/>
    </source>
</evidence>
<evidence type="ECO:0000256" key="5">
    <source>
        <dbReference type="ARBA" id="ARBA00034125"/>
    </source>
</evidence>
<feature type="transmembrane region" description="Helical" evidence="7">
    <location>
        <begin position="651"/>
        <end position="669"/>
    </location>
</feature>
<feature type="transmembrane region" description="Helical" evidence="7">
    <location>
        <begin position="863"/>
        <end position="881"/>
    </location>
</feature>
<dbReference type="InterPro" id="IPR024528">
    <property type="entry name" value="ThrE_2"/>
</dbReference>
<dbReference type="InterPro" id="IPR046670">
    <property type="entry name" value="DUF6540"/>
</dbReference>
<accession>A0A319DKN6</accession>
<dbReference type="VEuPathDB" id="FungiDB:BO71DRAFT_406410"/>
<keyword evidence="3 7" id="KW-1133">Transmembrane helix</keyword>
<feature type="region of interest" description="Disordered" evidence="6">
    <location>
        <begin position="307"/>
        <end position="367"/>
    </location>
</feature>
<feature type="transmembrane region" description="Helical" evidence="7">
    <location>
        <begin position="938"/>
        <end position="964"/>
    </location>
</feature>
<evidence type="ECO:0000256" key="1">
    <source>
        <dbReference type="ARBA" id="ARBA00004141"/>
    </source>
</evidence>
<dbReference type="AlphaFoldDB" id="A0A319DKN6"/>
<dbReference type="GO" id="GO:0016020">
    <property type="term" value="C:membrane"/>
    <property type="evidence" value="ECO:0007669"/>
    <property type="project" value="UniProtKB-SubCell"/>
</dbReference>
<keyword evidence="2 7" id="KW-0812">Transmembrane</keyword>
<name>A0A319DKN6_9EURO</name>
<feature type="transmembrane region" description="Helical" evidence="7">
    <location>
        <begin position="736"/>
        <end position="757"/>
    </location>
</feature>
<comment type="subcellular location">
    <subcellularLocation>
        <location evidence="1">Membrane</location>
        <topology evidence="1">Multi-pass membrane protein</topology>
    </subcellularLocation>
</comment>
<dbReference type="GO" id="GO:0022857">
    <property type="term" value="F:transmembrane transporter activity"/>
    <property type="evidence" value="ECO:0007669"/>
    <property type="project" value="InterPro"/>
</dbReference>